<evidence type="ECO:0000259" key="4">
    <source>
        <dbReference type="PROSITE" id="PS50104"/>
    </source>
</evidence>
<organism evidence="5 6">
    <name type="scientific">Brachionus plicatilis</name>
    <name type="common">Marine rotifer</name>
    <name type="synonym">Brachionus muelleri</name>
    <dbReference type="NCBI Taxonomy" id="10195"/>
    <lineage>
        <taxon>Eukaryota</taxon>
        <taxon>Metazoa</taxon>
        <taxon>Spiralia</taxon>
        <taxon>Gnathifera</taxon>
        <taxon>Rotifera</taxon>
        <taxon>Eurotatoria</taxon>
        <taxon>Monogononta</taxon>
        <taxon>Pseudotrocha</taxon>
        <taxon>Ploima</taxon>
        <taxon>Brachionidae</taxon>
        <taxon>Brachionus</taxon>
    </lineage>
</organism>
<dbReference type="Pfam" id="PF13424">
    <property type="entry name" value="TPR_12"/>
    <property type="match status" value="1"/>
</dbReference>
<keyword evidence="6" id="KW-1185">Reference proteome</keyword>
<dbReference type="SUPFAM" id="SSF52200">
    <property type="entry name" value="Toll/Interleukin receptor TIR domain"/>
    <property type="match status" value="1"/>
</dbReference>
<protein>
    <submittedName>
        <fullName evidence="5">TPR repeat family</fullName>
    </submittedName>
</protein>
<dbReference type="GO" id="GO:0016887">
    <property type="term" value="F:ATP hydrolysis activity"/>
    <property type="evidence" value="ECO:0007669"/>
    <property type="project" value="InterPro"/>
</dbReference>
<dbReference type="SUPFAM" id="SSF52540">
    <property type="entry name" value="P-loop containing nucleoside triphosphate hydrolases"/>
    <property type="match status" value="1"/>
</dbReference>
<keyword evidence="1" id="KW-0677">Repeat</keyword>
<evidence type="ECO:0000256" key="3">
    <source>
        <dbReference type="PROSITE-ProRule" id="PRU00339"/>
    </source>
</evidence>
<dbReference type="SUPFAM" id="SSF48452">
    <property type="entry name" value="TPR-like"/>
    <property type="match status" value="1"/>
</dbReference>
<evidence type="ECO:0000313" key="6">
    <source>
        <dbReference type="Proteomes" id="UP000276133"/>
    </source>
</evidence>
<dbReference type="Gene3D" id="3.40.50.300">
    <property type="entry name" value="P-loop containing nucleotide triphosphate hydrolases"/>
    <property type="match status" value="1"/>
</dbReference>
<dbReference type="PANTHER" id="PTHR45641">
    <property type="entry name" value="TETRATRICOPEPTIDE REPEAT PROTEIN (AFU_ORTHOLOGUE AFUA_6G03870)"/>
    <property type="match status" value="1"/>
</dbReference>
<accession>A0A3M7PT27</accession>
<dbReference type="PROSITE" id="PS50293">
    <property type="entry name" value="TPR_REGION"/>
    <property type="match status" value="1"/>
</dbReference>
<dbReference type="Pfam" id="PF13401">
    <property type="entry name" value="AAA_22"/>
    <property type="match status" value="1"/>
</dbReference>
<feature type="non-terminal residue" evidence="5">
    <location>
        <position position="670"/>
    </location>
</feature>
<dbReference type="InterPro" id="IPR019734">
    <property type="entry name" value="TPR_rpt"/>
</dbReference>
<dbReference type="STRING" id="10195.A0A3M7PT27"/>
<keyword evidence="2 3" id="KW-0802">TPR repeat</keyword>
<feature type="repeat" description="TPR" evidence="3">
    <location>
        <begin position="631"/>
        <end position="664"/>
    </location>
</feature>
<dbReference type="PROSITE" id="PS50104">
    <property type="entry name" value="TIR"/>
    <property type="match status" value="1"/>
</dbReference>
<dbReference type="Proteomes" id="UP000276133">
    <property type="component" value="Unassembled WGS sequence"/>
</dbReference>
<evidence type="ECO:0000313" key="5">
    <source>
        <dbReference type="EMBL" id="RNA02183.1"/>
    </source>
</evidence>
<dbReference type="InterPro" id="IPR049945">
    <property type="entry name" value="AAA_22"/>
</dbReference>
<gene>
    <name evidence="5" type="ORF">BpHYR1_035029</name>
</gene>
<dbReference type="AlphaFoldDB" id="A0A3M7PT27"/>
<dbReference type="Pfam" id="PF13676">
    <property type="entry name" value="TIR_2"/>
    <property type="match status" value="1"/>
</dbReference>
<proteinExistence type="predicted"/>
<comment type="caution">
    <text evidence="5">The sequence shown here is derived from an EMBL/GenBank/DDBJ whole genome shotgun (WGS) entry which is preliminary data.</text>
</comment>
<dbReference type="Gene3D" id="3.40.50.10140">
    <property type="entry name" value="Toll/interleukin-1 receptor homology (TIR) domain"/>
    <property type="match status" value="1"/>
</dbReference>
<reference evidence="5 6" key="1">
    <citation type="journal article" date="2018" name="Sci. Rep.">
        <title>Genomic signatures of local adaptation to the degree of environmental predictability in rotifers.</title>
        <authorList>
            <person name="Franch-Gras L."/>
            <person name="Hahn C."/>
            <person name="Garcia-Roger E.M."/>
            <person name="Carmona M.J."/>
            <person name="Serra M."/>
            <person name="Gomez A."/>
        </authorList>
    </citation>
    <scope>NUCLEOTIDE SEQUENCE [LARGE SCALE GENOMIC DNA]</scope>
    <source>
        <strain evidence="5">HYR1</strain>
    </source>
</reference>
<evidence type="ECO:0000256" key="2">
    <source>
        <dbReference type="ARBA" id="ARBA00022803"/>
    </source>
</evidence>
<evidence type="ECO:0000256" key="1">
    <source>
        <dbReference type="ARBA" id="ARBA00022737"/>
    </source>
</evidence>
<dbReference type="OrthoDB" id="626167at2759"/>
<dbReference type="PROSITE" id="PS50005">
    <property type="entry name" value="TPR"/>
    <property type="match status" value="2"/>
</dbReference>
<sequence>MNSFESYDVFISYKWDEHKSNVHFMADQLEKRNLRVWLDRNKIKESEDLSITMKNGIDQSELFICCVTENYCDFESPKNKNCKSEFNYAFSTNKKILYVIFADVKGLGESEIIKKFNAVGFRMSGSLFYIYSQSNLDEIFNAIQLKKQKIIKVPLNHYLPNQTNEYVRKTKLEEKITHLFEKTNVVIITGSSGMGKTSLAVNYGRELANNERKIVRFINSKNKDSIFDSLRKILYSLTSIQQKFGESEIIEHLILNLDRYKVDFFFIIDNLSEFNHIKRLIEQTNQNVNYLITTQIQDNEVLGKNTEKIDMSNFDNEETYQYLMKNLKRKDKTEIICSNLTKVILETSDNRKIIPIYLVQVVQHLNENKEINLKNFITNFKDEKFDIMTESLRKIREANKPLWSLLKFASILEGSFIHYKLLKLYLNINAEDKKTLGVLITSAQQYSLLKEDYDEENEYGIQIHELIQKGIQNKAKSLFKNIKKIANILDLYYQDESTNPDSSWLNSIYSINHAKKLIKNKDLKDKNIIISLNRKISHINKEQEIEEGIKYYILAAEIETDDKNLTINYYEKSLDIKLKVSISDYSSISKTYNSLGTVYCAMGEYNKAIKYHKNSLEIQLKTFKDDHPYIGDTYNNLGNVYDSMGEYNKAIEYYEKSLEIKLKNLNINHP</sequence>
<dbReference type="SMART" id="SM00028">
    <property type="entry name" value="TPR"/>
    <property type="match status" value="2"/>
</dbReference>
<name>A0A3M7PT27_BRAPC</name>
<dbReference type="InterPro" id="IPR000157">
    <property type="entry name" value="TIR_dom"/>
</dbReference>
<dbReference type="Gene3D" id="1.25.40.10">
    <property type="entry name" value="Tetratricopeptide repeat domain"/>
    <property type="match status" value="1"/>
</dbReference>
<dbReference type="EMBL" id="REGN01009008">
    <property type="protein sequence ID" value="RNA02183.1"/>
    <property type="molecule type" value="Genomic_DNA"/>
</dbReference>
<dbReference type="GO" id="GO:0007165">
    <property type="term" value="P:signal transduction"/>
    <property type="evidence" value="ECO:0007669"/>
    <property type="project" value="InterPro"/>
</dbReference>
<dbReference type="InterPro" id="IPR011990">
    <property type="entry name" value="TPR-like_helical_dom_sf"/>
</dbReference>
<dbReference type="InterPro" id="IPR035897">
    <property type="entry name" value="Toll_tir_struct_dom_sf"/>
</dbReference>
<dbReference type="PANTHER" id="PTHR45641:SF19">
    <property type="entry name" value="NEPHROCYSTIN-3"/>
    <property type="match status" value="1"/>
</dbReference>
<dbReference type="InterPro" id="IPR027417">
    <property type="entry name" value="P-loop_NTPase"/>
</dbReference>
<feature type="domain" description="TIR" evidence="4">
    <location>
        <begin position="5"/>
        <end position="147"/>
    </location>
</feature>
<feature type="repeat" description="TPR" evidence="3">
    <location>
        <begin position="589"/>
        <end position="622"/>
    </location>
</feature>